<gene>
    <name evidence="2" type="ORF">Q5H93_15070</name>
</gene>
<evidence type="ECO:0000256" key="1">
    <source>
        <dbReference type="SAM" id="Phobius"/>
    </source>
</evidence>
<accession>A0ABT9BCR4</accession>
<feature type="transmembrane region" description="Helical" evidence="1">
    <location>
        <begin position="16"/>
        <end position="35"/>
    </location>
</feature>
<keyword evidence="1" id="KW-1133">Transmembrane helix</keyword>
<keyword evidence="1" id="KW-0812">Transmembrane</keyword>
<protein>
    <submittedName>
        <fullName evidence="2">Uncharacterized protein</fullName>
    </submittedName>
</protein>
<sequence>MYFPALFSWLRRLGRWLVYELFQMALWLAFVLHTLGSLRSAFGGGGENAARWLSRRAKAVRPRRPEARRRGGFTYPSAA</sequence>
<name>A0ABT9BCR4_9BACT</name>
<evidence type="ECO:0000313" key="3">
    <source>
        <dbReference type="Proteomes" id="UP001176429"/>
    </source>
</evidence>
<keyword evidence="1" id="KW-0472">Membrane</keyword>
<dbReference type="Proteomes" id="UP001176429">
    <property type="component" value="Unassembled WGS sequence"/>
</dbReference>
<dbReference type="RefSeq" id="WP_305007406.1">
    <property type="nucleotide sequence ID" value="NZ_JAUQSY010000009.1"/>
</dbReference>
<keyword evidence="3" id="KW-1185">Reference proteome</keyword>
<dbReference type="EMBL" id="JAUQSY010000009">
    <property type="protein sequence ID" value="MDO7876064.1"/>
    <property type="molecule type" value="Genomic_DNA"/>
</dbReference>
<proteinExistence type="predicted"/>
<evidence type="ECO:0000313" key="2">
    <source>
        <dbReference type="EMBL" id="MDO7876064.1"/>
    </source>
</evidence>
<organism evidence="2 3">
    <name type="scientific">Hymenobacter aranciens</name>
    <dbReference type="NCBI Taxonomy" id="3063996"/>
    <lineage>
        <taxon>Bacteria</taxon>
        <taxon>Pseudomonadati</taxon>
        <taxon>Bacteroidota</taxon>
        <taxon>Cytophagia</taxon>
        <taxon>Cytophagales</taxon>
        <taxon>Hymenobacteraceae</taxon>
        <taxon>Hymenobacter</taxon>
    </lineage>
</organism>
<comment type="caution">
    <text evidence="2">The sequence shown here is derived from an EMBL/GenBank/DDBJ whole genome shotgun (WGS) entry which is preliminary data.</text>
</comment>
<reference evidence="2" key="1">
    <citation type="submission" date="2023-07" db="EMBL/GenBank/DDBJ databases">
        <authorList>
            <person name="Kim M.K."/>
        </authorList>
    </citation>
    <scope>NUCLEOTIDE SEQUENCE</scope>
    <source>
        <strain evidence="2">ASUV-10-1</strain>
    </source>
</reference>